<evidence type="ECO:0000313" key="1">
    <source>
        <dbReference type="EMBL" id="QDT18962.1"/>
    </source>
</evidence>
<evidence type="ECO:0000313" key="2">
    <source>
        <dbReference type="Proteomes" id="UP000320421"/>
    </source>
</evidence>
<name>A0A517PHW4_9PLAN</name>
<dbReference type="AlphaFoldDB" id="A0A517PHW4"/>
<dbReference type="EMBL" id="CP036266">
    <property type="protein sequence ID" value="QDT18962.1"/>
    <property type="molecule type" value="Genomic_DNA"/>
</dbReference>
<gene>
    <name evidence="1" type="ORF">HG66A1_07250</name>
</gene>
<sequence length="204" mass="23817">MDIPEISQEIRELINQSFWTSSSLELAELVENRTQQVDPLEFLAFNCLNSARGTIAQLFYLSSHLWQHFDAAAVIQLISQVHPRPMPVWAWDGGEYGDVAFFVRDMNLNIFKWTTRPELDPHDAEQILEYGRINAALLVPRPDWDDEEDADEEDPYEELCMQRRQVLRHRILSEFPDLDTESWGEPELSESIDMIIRDRGSRPN</sequence>
<reference evidence="1 2" key="1">
    <citation type="submission" date="2019-02" db="EMBL/GenBank/DDBJ databases">
        <title>Deep-cultivation of Planctomycetes and their phenomic and genomic characterization uncovers novel biology.</title>
        <authorList>
            <person name="Wiegand S."/>
            <person name="Jogler M."/>
            <person name="Boedeker C."/>
            <person name="Pinto D."/>
            <person name="Vollmers J."/>
            <person name="Rivas-Marin E."/>
            <person name="Kohn T."/>
            <person name="Peeters S.H."/>
            <person name="Heuer A."/>
            <person name="Rast P."/>
            <person name="Oberbeckmann S."/>
            <person name="Bunk B."/>
            <person name="Jeske O."/>
            <person name="Meyerdierks A."/>
            <person name="Storesund J.E."/>
            <person name="Kallscheuer N."/>
            <person name="Luecker S."/>
            <person name="Lage O.M."/>
            <person name="Pohl T."/>
            <person name="Merkel B.J."/>
            <person name="Hornburger P."/>
            <person name="Mueller R.-W."/>
            <person name="Bruemmer F."/>
            <person name="Labrenz M."/>
            <person name="Spormann A.M."/>
            <person name="Op den Camp H."/>
            <person name="Overmann J."/>
            <person name="Amann R."/>
            <person name="Jetten M.S.M."/>
            <person name="Mascher T."/>
            <person name="Medema M.H."/>
            <person name="Devos D.P."/>
            <person name="Kaster A.-K."/>
            <person name="Ovreas L."/>
            <person name="Rohde M."/>
            <person name="Galperin M.Y."/>
            <person name="Jogler C."/>
        </authorList>
    </citation>
    <scope>NUCLEOTIDE SEQUENCE [LARGE SCALE GENOMIC DNA]</scope>
    <source>
        <strain evidence="1 2">HG66A1</strain>
    </source>
</reference>
<organism evidence="1 2">
    <name type="scientific">Gimesia chilikensis</name>
    <dbReference type="NCBI Taxonomy" id="2605989"/>
    <lineage>
        <taxon>Bacteria</taxon>
        <taxon>Pseudomonadati</taxon>
        <taxon>Planctomycetota</taxon>
        <taxon>Planctomycetia</taxon>
        <taxon>Planctomycetales</taxon>
        <taxon>Planctomycetaceae</taxon>
        <taxon>Gimesia</taxon>
    </lineage>
</organism>
<proteinExistence type="predicted"/>
<dbReference type="Proteomes" id="UP000320421">
    <property type="component" value="Chromosome"/>
</dbReference>
<dbReference type="RefSeq" id="WP_145180874.1">
    <property type="nucleotide sequence ID" value="NZ_CP036266.1"/>
</dbReference>
<keyword evidence="2" id="KW-1185">Reference proteome</keyword>
<protein>
    <submittedName>
        <fullName evidence="1">Uncharacterized protein</fullName>
    </submittedName>
</protein>
<accession>A0A517PHW4</accession>